<dbReference type="InterPro" id="IPR023395">
    <property type="entry name" value="MCP_dom_sf"/>
</dbReference>
<keyword evidence="9" id="KW-0496">Mitochondrion</keyword>
<dbReference type="PRINTS" id="PR00926">
    <property type="entry name" value="MITOCARRIER"/>
</dbReference>
<dbReference type="Gene3D" id="1.50.40.10">
    <property type="entry name" value="Mitochondrial carrier domain"/>
    <property type="match status" value="1"/>
</dbReference>
<evidence type="ECO:0000256" key="3">
    <source>
        <dbReference type="ARBA" id="ARBA00022448"/>
    </source>
</evidence>
<dbReference type="GO" id="GO:0015183">
    <property type="term" value="F:L-aspartate transmembrane transporter activity"/>
    <property type="evidence" value="ECO:0007669"/>
    <property type="project" value="TreeGrafter"/>
</dbReference>
<feature type="repeat" description="Solcar" evidence="14">
    <location>
        <begin position="326"/>
        <end position="413"/>
    </location>
</feature>
<feature type="repeat" description="Solcar" evidence="14">
    <location>
        <begin position="228"/>
        <end position="318"/>
    </location>
</feature>
<dbReference type="GO" id="GO:0043490">
    <property type="term" value="P:malate-aspartate shuttle"/>
    <property type="evidence" value="ECO:0007669"/>
    <property type="project" value="TreeGrafter"/>
</dbReference>
<dbReference type="AlphaFoldDB" id="A0A075B129"/>
<keyword evidence="10 14" id="KW-0472">Membrane</keyword>
<comment type="subcellular location">
    <subcellularLocation>
        <location evidence="1">Mitochondrion inner membrane</location>
        <topology evidence="1">Multi-pass membrane protein</topology>
    </subcellularLocation>
</comment>
<evidence type="ECO:0000313" key="16">
    <source>
        <dbReference type="EMBL" id="EPZ36279.1"/>
    </source>
</evidence>
<evidence type="ECO:0000256" key="15">
    <source>
        <dbReference type="RuleBase" id="RU000488"/>
    </source>
</evidence>
<dbReference type="GO" id="GO:0005313">
    <property type="term" value="F:L-glutamate transmembrane transporter activity"/>
    <property type="evidence" value="ECO:0007669"/>
    <property type="project" value="TreeGrafter"/>
</dbReference>
<dbReference type="PANTHER" id="PTHR45678:SF9">
    <property type="entry name" value="CALCIUM-BINDING MITOCHONDRIAL CARRIER PROTEIN ARALAR1"/>
    <property type="match status" value="1"/>
</dbReference>
<dbReference type="EMBL" id="KE560603">
    <property type="protein sequence ID" value="EPZ36279.1"/>
    <property type="molecule type" value="Genomic_DNA"/>
</dbReference>
<dbReference type="SUPFAM" id="SSF47473">
    <property type="entry name" value="EF-hand"/>
    <property type="match status" value="1"/>
</dbReference>
<dbReference type="Pfam" id="PF00153">
    <property type="entry name" value="Mito_carr"/>
    <property type="match status" value="3"/>
</dbReference>
<proteinExistence type="inferred from homology"/>
<protein>
    <recommendedName>
        <fullName evidence="12">Mitochondrial aspartate-glutamate transporter AGC1</fullName>
    </recommendedName>
    <alternativeName>
        <fullName evidence="13">Aspartate-glutamate carrier 1</fullName>
    </alternativeName>
</protein>
<evidence type="ECO:0000256" key="6">
    <source>
        <dbReference type="ARBA" id="ARBA00022792"/>
    </source>
</evidence>
<keyword evidence="17" id="KW-1185">Reference proteome</keyword>
<dbReference type="InterPro" id="IPR018108">
    <property type="entry name" value="MCP_transmembrane"/>
</dbReference>
<evidence type="ECO:0000256" key="5">
    <source>
        <dbReference type="ARBA" id="ARBA00022737"/>
    </source>
</evidence>
<dbReference type="SUPFAM" id="SSF103506">
    <property type="entry name" value="Mitochondrial carrier"/>
    <property type="match status" value="1"/>
</dbReference>
<organism evidence="16 17">
    <name type="scientific">Rozella allomycis (strain CSF55)</name>
    <dbReference type="NCBI Taxonomy" id="988480"/>
    <lineage>
        <taxon>Eukaryota</taxon>
        <taxon>Fungi</taxon>
        <taxon>Fungi incertae sedis</taxon>
        <taxon>Cryptomycota</taxon>
        <taxon>Cryptomycota incertae sedis</taxon>
        <taxon>Rozella</taxon>
    </lineage>
</organism>
<evidence type="ECO:0000256" key="8">
    <source>
        <dbReference type="ARBA" id="ARBA00022989"/>
    </source>
</evidence>
<evidence type="ECO:0000256" key="10">
    <source>
        <dbReference type="ARBA" id="ARBA00023136"/>
    </source>
</evidence>
<keyword evidence="5" id="KW-0677">Repeat</keyword>
<comment type="similarity">
    <text evidence="2 15">Belongs to the mitochondrial carrier (TC 2.A.29) family.</text>
</comment>
<feature type="repeat" description="Solcar" evidence="14">
    <location>
        <begin position="424"/>
        <end position="512"/>
    </location>
</feature>
<dbReference type="PROSITE" id="PS50920">
    <property type="entry name" value="SOLCAR"/>
    <property type="match status" value="3"/>
</dbReference>
<reference evidence="16 17" key="1">
    <citation type="journal article" date="2013" name="Curr. Biol.">
        <title>Shared signatures of parasitism and phylogenomics unite Cryptomycota and microsporidia.</title>
        <authorList>
            <person name="James T.Y."/>
            <person name="Pelin A."/>
            <person name="Bonen L."/>
            <person name="Ahrendt S."/>
            <person name="Sain D."/>
            <person name="Corradi N."/>
            <person name="Stajich J.E."/>
        </authorList>
    </citation>
    <scope>NUCLEOTIDE SEQUENCE [LARGE SCALE GENOMIC DNA]</scope>
    <source>
        <strain evidence="16 17">CSF55</strain>
    </source>
</reference>
<keyword evidence="6" id="KW-0999">Mitochondrion inner membrane</keyword>
<sequence length="552" mass="62441">MDPARFMVDVRNVSNEDLDQLKLIYEKYCSKDGTMSLSSFIKMLNEGSPITEEKKELSENLYDAAKKWNPVANFKNFVELESELRHPFSIYLMAFRFLDNDNDNYLSCKDMTDLMLVEYRNILMGQLAYSTRYSYDAFLIHLNDLFKKRLFLKYSEIDDRGLNYVSKENASKFLDVTYPNLPKDELEQYLKGVETFNLDEFVSMNLKILAKHPNITLKDKNNVKSTILKSAHSFFLGSIAGAIGATIVYPIDLVKTRMQNQRSIKGAEVLYRNSLDCFFKVVKNEGPLGLYRGLGPQLVGVAPEKAIKLTMNDFMRSILKKDDGSISLLAEIISGGTAGASQVIFTNPLEIVKIRLQVQGELAKSQGISRQGAIKIVRQLGFRGLYKGASACLLRDIPFSAIYFPAYSNIKRKIFKEGNEGKKLSPIELLVSGALAGMPAAYLATPADVIKTRIQVEARKGQQVYTGIRDAIQKILNEEGLKAFFKGGPARVLRSSPQFGFTLLSYEILQRLLPIHKEHKTIVSEQQLNSPFAYQRAIQTMYDAHYYLLNKS</sequence>
<dbReference type="InterPro" id="IPR018247">
    <property type="entry name" value="EF_Hand_1_Ca_BS"/>
</dbReference>
<evidence type="ECO:0000256" key="9">
    <source>
        <dbReference type="ARBA" id="ARBA00023128"/>
    </source>
</evidence>
<name>A0A075B129_ROZAC</name>
<dbReference type="GO" id="GO:0005743">
    <property type="term" value="C:mitochondrial inner membrane"/>
    <property type="evidence" value="ECO:0007669"/>
    <property type="project" value="UniProtKB-SubCell"/>
</dbReference>
<dbReference type="Proteomes" id="UP000030755">
    <property type="component" value="Unassembled WGS sequence"/>
</dbReference>
<dbReference type="InterPro" id="IPR002067">
    <property type="entry name" value="MCP"/>
</dbReference>
<keyword evidence="4 14" id="KW-0812">Transmembrane</keyword>
<keyword evidence="8" id="KW-1133">Transmembrane helix</keyword>
<comment type="function">
    <text evidence="11">Calcium-dependent mitochondrial aspartate and glutamate carrier. Transport of glutamate in mitochondria is required for mitochondrial transamination reactions and ornithine synthesis. Plays also a role in malate-aspartate NADH shuttle, which is critical for growth on acetate and fatty acids.</text>
</comment>
<evidence type="ECO:0000256" key="4">
    <source>
        <dbReference type="ARBA" id="ARBA00022692"/>
    </source>
</evidence>
<dbReference type="HOGENOM" id="CLU_493594_0_0_1"/>
<dbReference type="PROSITE" id="PS00018">
    <property type="entry name" value="EF_HAND_1"/>
    <property type="match status" value="1"/>
</dbReference>
<evidence type="ECO:0000256" key="11">
    <source>
        <dbReference type="ARBA" id="ARBA00059916"/>
    </source>
</evidence>
<keyword evidence="7" id="KW-0106">Calcium</keyword>
<evidence type="ECO:0000256" key="13">
    <source>
        <dbReference type="ARBA" id="ARBA00082232"/>
    </source>
</evidence>
<dbReference type="OrthoDB" id="2161at2759"/>
<accession>A0A075B129</accession>
<gene>
    <name evidence="16" type="ORF">O9G_003437</name>
</gene>
<evidence type="ECO:0000256" key="7">
    <source>
        <dbReference type="ARBA" id="ARBA00022837"/>
    </source>
</evidence>
<evidence type="ECO:0000256" key="2">
    <source>
        <dbReference type="ARBA" id="ARBA00006375"/>
    </source>
</evidence>
<evidence type="ECO:0000256" key="14">
    <source>
        <dbReference type="PROSITE-ProRule" id="PRU00282"/>
    </source>
</evidence>
<evidence type="ECO:0000256" key="1">
    <source>
        <dbReference type="ARBA" id="ARBA00004448"/>
    </source>
</evidence>
<dbReference type="InterPro" id="IPR011992">
    <property type="entry name" value="EF-hand-dom_pair"/>
</dbReference>
<dbReference type="FunFam" id="1.50.40.10:FF:000004">
    <property type="entry name" value="Calcium-binding mitochondrial carrier protein Aralar1"/>
    <property type="match status" value="1"/>
</dbReference>
<evidence type="ECO:0000256" key="12">
    <source>
        <dbReference type="ARBA" id="ARBA00073787"/>
    </source>
</evidence>
<dbReference type="PANTHER" id="PTHR45678">
    <property type="entry name" value="MITOCHONDRIAL 2-OXODICARBOXYLATE CARRIER 1-RELATED"/>
    <property type="match status" value="1"/>
</dbReference>
<keyword evidence="3 15" id="KW-0813">Transport</keyword>
<evidence type="ECO:0000313" key="17">
    <source>
        <dbReference type="Proteomes" id="UP000030755"/>
    </source>
</evidence>
<dbReference type="InterPro" id="IPR051028">
    <property type="entry name" value="Mito_Solute_Carrier"/>
</dbReference>